<dbReference type="InterPro" id="IPR038690">
    <property type="entry name" value="NusG_2_sf"/>
</dbReference>
<organism evidence="1">
    <name type="scientific">bioreactor metagenome</name>
    <dbReference type="NCBI Taxonomy" id="1076179"/>
    <lineage>
        <taxon>unclassified sequences</taxon>
        <taxon>metagenomes</taxon>
        <taxon>ecological metagenomes</taxon>
    </lineage>
</organism>
<reference evidence="1" key="1">
    <citation type="submission" date="2019-08" db="EMBL/GenBank/DDBJ databases">
        <authorList>
            <person name="Kucharzyk K."/>
            <person name="Murdoch R.W."/>
            <person name="Higgins S."/>
            <person name="Loffler F."/>
        </authorList>
    </citation>
    <scope>NUCLEOTIDE SEQUENCE</scope>
</reference>
<dbReference type="EMBL" id="VSSQ01006450">
    <property type="protein sequence ID" value="MPM32728.1"/>
    <property type="molecule type" value="Genomic_DNA"/>
</dbReference>
<dbReference type="CDD" id="cd09911">
    <property type="entry name" value="Lin0431_like"/>
    <property type="match status" value="1"/>
</dbReference>
<evidence type="ECO:0000313" key="1">
    <source>
        <dbReference type="EMBL" id="MPM32728.1"/>
    </source>
</evidence>
<accession>A0A644YXI8</accession>
<dbReference type="AlphaFoldDB" id="A0A644YXI8"/>
<proteinExistence type="predicted"/>
<protein>
    <submittedName>
        <fullName evidence="1">Uncharacterized protein</fullName>
    </submittedName>
</protein>
<name>A0A644YXI8_9ZZZZ</name>
<comment type="caution">
    <text evidence="1">The sequence shown here is derived from an EMBL/GenBank/DDBJ whole genome shotgun (WGS) entry which is preliminary data.</text>
</comment>
<gene>
    <name evidence="1" type="ORF">SDC9_79293</name>
</gene>
<dbReference type="Pfam" id="PF07009">
    <property type="entry name" value="NusG_II"/>
    <property type="match status" value="1"/>
</dbReference>
<sequence length="131" mass="14543">MKTLKKLDIVIIILLFILSFTPNIIFSKTIYNSNKLVYASIKVDGKLYDNISLSTNKGEKKLNIKSSSGNNSILIRDNTIKVISADCKDDLCVKQGEISKVGESIICLPHKLIIEIKGDEKDSSSDMILSH</sequence>
<dbReference type="Gene3D" id="2.60.320.10">
    <property type="entry name" value="N-utilization substance G protein NusG, insert domain"/>
    <property type="match status" value="1"/>
</dbReference>